<name>A0A2P4YGU8_9STRA</name>
<accession>A0A2P4YGU8</accession>
<feature type="non-terminal residue" evidence="1">
    <location>
        <position position="373"/>
    </location>
</feature>
<comment type="caution">
    <text evidence="1">The sequence shown here is derived from an EMBL/GenBank/DDBJ whole genome shotgun (WGS) entry which is preliminary data.</text>
</comment>
<dbReference type="EMBL" id="NCKW01003062">
    <property type="protein sequence ID" value="POM77030.1"/>
    <property type="molecule type" value="Genomic_DNA"/>
</dbReference>
<sequence>MSFEVWRAVNSDPLPNCYREFKKAQPELPKQGRRDILIRTISALARPVQSLADRVLSVIFPTDPTEPLILAVPIDGWVTANLDDVDQFTEERVLTDWEAGSVHKIPLISSFLKDLGECPTNGEIYWRLEDRLLVSFLIKCWFQESQWQEQFMEYENCRALVVGSPGIGKSVITCVLAFYIALVRKTSVVVYRKVKGKGNCLFYLGYEDQEETPGGSTQTKAVCFKATKCSMTPASIIYRSLGNKCGKQKVWLFLDGFIFHDVPAELDDFKMLATSEQADIKSNEVETTHYGLLSSWKKEDLFALGRSICGFSDDEMENRYYYSGGSVREFTLESVSDIRNTIDNAIAGVSESDELLSRKRFIHSHTSQMNRFR</sequence>
<keyword evidence="2" id="KW-1185">Reference proteome</keyword>
<evidence type="ECO:0000313" key="2">
    <source>
        <dbReference type="Proteomes" id="UP000237271"/>
    </source>
</evidence>
<dbReference type="Proteomes" id="UP000237271">
    <property type="component" value="Unassembled WGS sequence"/>
</dbReference>
<evidence type="ECO:0000313" key="1">
    <source>
        <dbReference type="EMBL" id="POM77030.1"/>
    </source>
</evidence>
<protein>
    <submittedName>
        <fullName evidence="1">Crinkler (CRN) family protein</fullName>
    </submittedName>
</protein>
<dbReference type="OrthoDB" id="74253at2759"/>
<gene>
    <name evidence="1" type="ORF">PHPALM_5652</name>
</gene>
<organism evidence="1 2">
    <name type="scientific">Phytophthora palmivora</name>
    <dbReference type="NCBI Taxonomy" id="4796"/>
    <lineage>
        <taxon>Eukaryota</taxon>
        <taxon>Sar</taxon>
        <taxon>Stramenopiles</taxon>
        <taxon>Oomycota</taxon>
        <taxon>Peronosporomycetes</taxon>
        <taxon>Peronosporales</taxon>
        <taxon>Peronosporaceae</taxon>
        <taxon>Phytophthora</taxon>
    </lineage>
</organism>
<dbReference type="AlphaFoldDB" id="A0A2P4YGU8"/>
<proteinExistence type="predicted"/>
<reference evidence="1 2" key="1">
    <citation type="journal article" date="2017" name="Genome Biol. Evol.">
        <title>Phytophthora megakarya and P. palmivora, closely related causal agents of cacao black pod rot, underwent increases in genome sizes and gene numbers by different mechanisms.</title>
        <authorList>
            <person name="Ali S.S."/>
            <person name="Shao J."/>
            <person name="Lary D.J."/>
            <person name="Kronmiller B."/>
            <person name="Shen D."/>
            <person name="Strem M.D."/>
            <person name="Amoako-Attah I."/>
            <person name="Akrofi A.Y."/>
            <person name="Begoude B.A."/>
            <person name="Ten Hoopen G.M."/>
            <person name="Coulibaly K."/>
            <person name="Kebe B.I."/>
            <person name="Melnick R.L."/>
            <person name="Guiltinan M.J."/>
            <person name="Tyler B.M."/>
            <person name="Meinhardt L.W."/>
            <person name="Bailey B.A."/>
        </authorList>
    </citation>
    <scope>NUCLEOTIDE SEQUENCE [LARGE SCALE GENOMIC DNA]</scope>
    <source>
        <strain evidence="2">sbr112.9</strain>
    </source>
</reference>